<keyword evidence="9" id="KW-0812">Transmembrane</keyword>
<name>A0A922L7P4_DERFA</name>
<evidence type="ECO:0000256" key="4">
    <source>
        <dbReference type="ARBA" id="ARBA00010988"/>
    </source>
</evidence>
<keyword evidence="5" id="KW-1003">Cell membrane</keyword>
<proteinExistence type="inferred from homology"/>
<evidence type="ECO:0000256" key="9">
    <source>
        <dbReference type="SAM" id="Phobius"/>
    </source>
</evidence>
<feature type="compositionally biased region" description="Basic and acidic residues" evidence="8">
    <location>
        <begin position="46"/>
        <end position="94"/>
    </location>
</feature>
<feature type="transmembrane region" description="Helical" evidence="9">
    <location>
        <begin position="207"/>
        <end position="240"/>
    </location>
</feature>
<sequence length="339" mass="38677">MENKTGSKSNLNESVLPLLDDEIHKEKIELKENSTPKSNETDDLDEKTNAGDNAKDAADAAKKKKEEEKERKRQKKLEEEERKKQLKLEKQKQKEEDLKIKNNRLFCKSLEKEKKKQQKAEKKATMDVAKGTSSNGTCSNGISSGGILTNRLNQFTVGINLLDRDERSINDHINVSFEDVIGEPDATQGFDAAYQLSFGLFQFVRFWLYRILMAIISLPLAFIWALVFALLSLISVWIITPGFRVMDILFFFMHRVWACLVRTFLDPIFTSIALVRQSDPKSYHPLPIITNSGRPLSTVYKDGIKYNKVNSNETVETYKTSNNGEDQLSQEEQVTVMIG</sequence>
<dbReference type="GO" id="GO:0005901">
    <property type="term" value="C:caveola"/>
    <property type="evidence" value="ECO:0007669"/>
    <property type="project" value="UniProtKB-SubCell"/>
</dbReference>
<accession>A0A922L7P4</accession>
<dbReference type="InterPro" id="IPR001612">
    <property type="entry name" value="Caveolin"/>
</dbReference>
<evidence type="ECO:0000256" key="7">
    <source>
        <dbReference type="ARBA" id="ARBA00023136"/>
    </source>
</evidence>
<keyword evidence="7 9" id="KW-0472">Membrane</keyword>
<dbReference type="Proteomes" id="UP000790347">
    <property type="component" value="Unassembled WGS sequence"/>
</dbReference>
<evidence type="ECO:0000256" key="8">
    <source>
        <dbReference type="SAM" id="MobiDB-lite"/>
    </source>
</evidence>
<dbReference type="Pfam" id="PF01146">
    <property type="entry name" value="Caveolin"/>
    <property type="match status" value="1"/>
</dbReference>
<dbReference type="EMBL" id="ASGP02000002">
    <property type="protein sequence ID" value="KAH9522864.1"/>
    <property type="molecule type" value="Genomic_DNA"/>
</dbReference>
<dbReference type="PANTHER" id="PTHR10844">
    <property type="entry name" value="CAVEOLIN"/>
    <property type="match status" value="1"/>
</dbReference>
<reference evidence="10" key="2">
    <citation type="journal article" date="2022" name="Res Sq">
        <title>Comparative Genomics Reveals Insights into the Divergent Evolution of Astigmatic Mites and Household Pest Adaptations.</title>
        <authorList>
            <person name="Xiong Q."/>
            <person name="Wan A.T.-Y."/>
            <person name="Liu X.-Y."/>
            <person name="Fung C.S.-H."/>
            <person name="Xiao X."/>
            <person name="Malainual N."/>
            <person name="Hou J."/>
            <person name="Wang L."/>
            <person name="Wang M."/>
            <person name="Yang K."/>
            <person name="Cui Y."/>
            <person name="Leung E."/>
            <person name="Nong W."/>
            <person name="Shin S.-K."/>
            <person name="Au S."/>
            <person name="Jeong K.Y."/>
            <person name="Chew F.T."/>
            <person name="Hui J."/>
            <person name="Leung T.F."/>
            <person name="Tungtrongchitr A."/>
            <person name="Zhong N."/>
            <person name="Liu Z."/>
            <person name="Tsui S."/>
        </authorList>
    </citation>
    <scope>NUCLEOTIDE SEQUENCE</scope>
    <source>
        <strain evidence="10">Derf</strain>
        <tissue evidence="10">Whole organism</tissue>
    </source>
</reference>
<evidence type="ECO:0000256" key="5">
    <source>
        <dbReference type="ARBA" id="ARBA00022475"/>
    </source>
</evidence>
<feature type="region of interest" description="Disordered" evidence="8">
    <location>
        <begin position="26"/>
        <end position="94"/>
    </location>
</feature>
<comment type="similarity">
    <text evidence="4">Belongs to the caveolin family.</text>
</comment>
<dbReference type="GO" id="GO:0000139">
    <property type="term" value="C:Golgi membrane"/>
    <property type="evidence" value="ECO:0007669"/>
    <property type="project" value="UniProtKB-SubCell"/>
</dbReference>
<comment type="caution">
    <text evidence="10">The sequence shown here is derived from an EMBL/GenBank/DDBJ whole genome shotgun (WGS) entry which is preliminary data.</text>
</comment>
<protein>
    <submittedName>
        <fullName evidence="10">Caveolin-1</fullName>
    </submittedName>
</protein>
<evidence type="ECO:0000256" key="6">
    <source>
        <dbReference type="ARBA" id="ARBA00023034"/>
    </source>
</evidence>
<evidence type="ECO:0000256" key="1">
    <source>
        <dbReference type="ARBA" id="ARBA00004202"/>
    </source>
</evidence>
<dbReference type="PANTHER" id="PTHR10844:SF28">
    <property type="entry name" value="CAVEOLIN"/>
    <property type="match status" value="1"/>
</dbReference>
<dbReference type="GO" id="GO:0060090">
    <property type="term" value="F:molecular adaptor activity"/>
    <property type="evidence" value="ECO:0007669"/>
    <property type="project" value="TreeGrafter"/>
</dbReference>
<dbReference type="GO" id="GO:0070836">
    <property type="term" value="P:caveola assembly"/>
    <property type="evidence" value="ECO:0007669"/>
    <property type="project" value="InterPro"/>
</dbReference>
<evidence type="ECO:0000313" key="10">
    <source>
        <dbReference type="EMBL" id="KAH9522864.1"/>
    </source>
</evidence>
<evidence type="ECO:0000313" key="11">
    <source>
        <dbReference type="Proteomes" id="UP000790347"/>
    </source>
</evidence>
<evidence type="ECO:0000256" key="3">
    <source>
        <dbReference type="ARBA" id="ARBA00004543"/>
    </source>
</evidence>
<keyword evidence="6" id="KW-0333">Golgi apparatus</keyword>
<reference evidence="10" key="1">
    <citation type="submission" date="2013-05" db="EMBL/GenBank/DDBJ databases">
        <authorList>
            <person name="Yim A.K.Y."/>
            <person name="Chan T.F."/>
            <person name="Ji K.M."/>
            <person name="Liu X.Y."/>
            <person name="Zhou J.W."/>
            <person name="Li R.Q."/>
            <person name="Yang K.Y."/>
            <person name="Li J."/>
            <person name="Li M."/>
            <person name="Law P.T.W."/>
            <person name="Wu Y.L."/>
            <person name="Cai Z.L."/>
            <person name="Qin H."/>
            <person name="Bao Y."/>
            <person name="Leung R.K.K."/>
            <person name="Ng P.K.S."/>
            <person name="Zou J."/>
            <person name="Zhong X.J."/>
            <person name="Ran P.X."/>
            <person name="Zhong N.S."/>
            <person name="Liu Z.G."/>
            <person name="Tsui S.K.W."/>
        </authorList>
    </citation>
    <scope>NUCLEOTIDE SEQUENCE</scope>
    <source>
        <strain evidence="10">Derf</strain>
        <tissue evidence="10">Whole organism</tissue>
    </source>
</reference>
<comment type="subcellular location">
    <subcellularLocation>
        <location evidence="1">Cell membrane</location>
        <topology evidence="1">Peripheral membrane protein</topology>
    </subcellularLocation>
    <subcellularLocation>
        <location evidence="2">Golgi apparatus membrane</location>
        <topology evidence="2">Peripheral membrane protein</topology>
    </subcellularLocation>
    <subcellularLocation>
        <location evidence="3">Membrane</location>
        <location evidence="3">Caveola</location>
        <topology evidence="3">Peripheral membrane protein</topology>
    </subcellularLocation>
</comment>
<keyword evidence="11" id="KW-1185">Reference proteome</keyword>
<evidence type="ECO:0000256" key="2">
    <source>
        <dbReference type="ARBA" id="ARBA00004395"/>
    </source>
</evidence>
<dbReference type="AlphaFoldDB" id="A0A922L7P4"/>
<keyword evidence="9" id="KW-1133">Transmembrane helix</keyword>
<gene>
    <name evidence="10" type="primary">CAV1_1</name>
    <name evidence="10" type="ORF">DERF_006420</name>
</gene>
<organism evidence="10 11">
    <name type="scientific">Dermatophagoides farinae</name>
    <name type="common">American house dust mite</name>
    <dbReference type="NCBI Taxonomy" id="6954"/>
    <lineage>
        <taxon>Eukaryota</taxon>
        <taxon>Metazoa</taxon>
        <taxon>Ecdysozoa</taxon>
        <taxon>Arthropoda</taxon>
        <taxon>Chelicerata</taxon>
        <taxon>Arachnida</taxon>
        <taxon>Acari</taxon>
        <taxon>Acariformes</taxon>
        <taxon>Sarcoptiformes</taxon>
        <taxon>Astigmata</taxon>
        <taxon>Psoroptidia</taxon>
        <taxon>Analgoidea</taxon>
        <taxon>Pyroglyphidae</taxon>
        <taxon>Dermatophagoidinae</taxon>
        <taxon>Dermatophagoides</taxon>
    </lineage>
</organism>